<dbReference type="InterPro" id="IPR050204">
    <property type="entry name" value="AraC_XylS_family_regulators"/>
</dbReference>
<proteinExistence type="predicted"/>
<feature type="domain" description="HTH araC/xylS-type" evidence="4">
    <location>
        <begin position="166"/>
        <end position="264"/>
    </location>
</feature>
<dbReference type="PANTHER" id="PTHR46796">
    <property type="entry name" value="HTH-TYPE TRANSCRIPTIONAL ACTIVATOR RHAS-RELATED"/>
    <property type="match status" value="1"/>
</dbReference>
<keyword evidence="1" id="KW-0805">Transcription regulation</keyword>
<evidence type="ECO:0000256" key="1">
    <source>
        <dbReference type="ARBA" id="ARBA00023015"/>
    </source>
</evidence>
<dbReference type="InterPro" id="IPR018060">
    <property type="entry name" value="HTH_AraC"/>
</dbReference>
<dbReference type="OrthoDB" id="323290at2"/>
<dbReference type="GO" id="GO:0003700">
    <property type="term" value="F:DNA-binding transcription factor activity"/>
    <property type="evidence" value="ECO:0007669"/>
    <property type="project" value="InterPro"/>
</dbReference>
<dbReference type="AlphaFoldDB" id="A0A6B8RMM4"/>
<evidence type="ECO:0000256" key="3">
    <source>
        <dbReference type="ARBA" id="ARBA00023163"/>
    </source>
</evidence>
<keyword evidence="3" id="KW-0804">Transcription</keyword>
<dbReference type="Pfam" id="PF12833">
    <property type="entry name" value="HTH_18"/>
    <property type="match status" value="1"/>
</dbReference>
<protein>
    <submittedName>
        <fullName evidence="5">AraC family transcriptional regulator</fullName>
    </submittedName>
</protein>
<reference evidence="6" key="1">
    <citation type="submission" date="2018-11" db="EMBL/GenBank/DDBJ databases">
        <title>Complete genome sequence of Paenibacillus sp. ML311-T8.</title>
        <authorList>
            <person name="Nam Y.-D."/>
            <person name="Kang J."/>
            <person name="Chung W.-H."/>
            <person name="Park Y.S."/>
        </authorList>
    </citation>
    <scope>NUCLEOTIDE SEQUENCE [LARGE SCALE GENOMIC DNA]</scope>
    <source>
        <strain evidence="6">ML311-T8</strain>
    </source>
</reference>
<dbReference type="InterPro" id="IPR046532">
    <property type="entry name" value="DUF6597"/>
</dbReference>
<dbReference type="Proteomes" id="UP000426246">
    <property type="component" value="Chromosome"/>
</dbReference>
<sequence>MTTINFTVLPPPQELSRDIECVRIATHTGHLPLEVKVCPSGYPGIVFQLAVDQTAALESIAIRSAKALDIPILFLHGQGSEPSIMRFRDIPFTTIQVVFKPYALYSLFGWDTSNFNQSLLIPDQFGAVDLEKQLMSVNSIEEQVSLIHYFLIAKMNQTHKRDELIELTLDYIRDHISSISVKELVTEFHISERQFQKRFTRVVGMAPNLFIRVRRVNEALKLMHSGQYERLSDVAYALNYCDQSHFIRDMKAFSWVSPKHIAMKVREFHTDLAGSSYL</sequence>
<evidence type="ECO:0000259" key="4">
    <source>
        <dbReference type="PROSITE" id="PS01124"/>
    </source>
</evidence>
<evidence type="ECO:0000256" key="2">
    <source>
        <dbReference type="ARBA" id="ARBA00023125"/>
    </source>
</evidence>
<keyword evidence="6" id="KW-1185">Reference proteome</keyword>
<keyword evidence="2" id="KW-0238">DNA-binding</keyword>
<dbReference type="GO" id="GO:0043565">
    <property type="term" value="F:sequence-specific DNA binding"/>
    <property type="evidence" value="ECO:0007669"/>
    <property type="project" value="InterPro"/>
</dbReference>
<evidence type="ECO:0000313" key="5">
    <source>
        <dbReference type="EMBL" id="QGQ97540.1"/>
    </source>
</evidence>
<evidence type="ECO:0000313" key="6">
    <source>
        <dbReference type="Proteomes" id="UP000426246"/>
    </source>
</evidence>
<dbReference type="EMBL" id="CP034235">
    <property type="protein sequence ID" value="QGQ97540.1"/>
    <property type="molecule type" value="Genomic_DNA"/>
</dbReference>
<gene>
    <name evidence="5" type="ORF">EHS13_22940</name>
</gene>
<dbReference type="Pfam" id="PF20240">
    <property type="entry name" value="DUF6597"/>
    <property type="match status" value="1"/>
</dbReference>
<dbReference type="PROSITE" id="PS01124">
    <property type="entry name" value="HTH_ARAC_FAMILY_2"/>
    <property type="match status" value="1"/>
</dbReference>
<organism evidence="5 6">
    <name type="scientific">Paenibacillus psychroresistens</name>
    <dbReference type="NCBI Taxonomy" id="1778678"/>
    <lineage>
        <taxon>Bacteria</taxon>
        <taxon>Bacillati</taxon>
        <taxon>Bacillota</taxon>
        <taxon>Bacilli</taxon>
        <taxon>Bacillales</taxon>
        <taxon>Paenibacillaceae</taxon>
        <taxon>Paenibacillus</taxon>
    </lineage>
</organism>
<dbReference type="KEGG" id="ppsc:EHS13_22940"/>
<name>A0A6B8RMM4_9BACL</name>
<dbReference type="Gene3D" id="1.10.10.60">
    <property type="entry name" value="Homeodomain-like"/>
    <property type="match status" value="1"/>
</dbReference>
<accession>A0A6B8RMM4</accession>
<dbReference type="SMART" id="SM00342">
    <property type="entry name" value="HTH_ARAC"/>
    <property type="match status" value="1"/>
</dbReference>
<dbReference type="RefSeq" id="WP_155702645.1">
    <property type="nucleotide sequence ID" value="NZ_CP034235.1"/>
</dbReference>